<keyword evidence="6" id="KW-0413">Isomerase</keyword>
<dbReference type="GO" id="GO:0030313">
    <property type="term" value="C:cell envelope"/>
    <property type="evidence" value="ECO:0007669"/>
    <property type="project" value="UniProtKB-SubCell"/>
</dbReference>
<dbReference type="PROSITE" id="PS51352">
    <property type="entry name" value="THIOREDOXIN_2"/>
    <property type="match status" value="1"/>
</dbReference>
<dbReference type="PANTHER" id="PTHR42852:SF6">
    <property type="entry name" value="THIOL:DISULFIDE INTERCHANGE PROTEIN DSBE"/>
    <property type="match status" value="1"/>
</dbReference>
<dbReference type="Gene3D" id="3.40.30.10">
    <property type="entry name" value="Glutaredoxin"/>
    <property type="match status" value="1"/>
</dbReference>
<evidence type="ECO:0000313" key="6">
    <source>
        <dbReference type="EMBL" id="RKR82045.1"/>
    </source>
</evidence>
<accession>A0A495IZA5</accession>
<evidence type="ECO:0000313" key="7">
    <source>
        <dbReference type="Proteomes" id="UP000268007"/>
    </source>
</evidence>
<protein>
    <submittedName>
        <fullName evidence="6">Thiol-disulfide isomerase/thioredoxin</fullName>
    </submittedName>
</protein>
<evidence type="ECO:0000259" key="5">
    <source>
        <dbReference type="PROSITE" id="PS51352"/>
    </source>
</evidence>
<reference evidence="6 7" key="1">
    <citation type="submission" date="2018-10" db="EMBL/GenBank/DDBJ databases">
        <title>Genomic Encyclopedia of Archaeal and Bacterial Type Strains, Phase II (KMG-II): from individual species to whole genera.</title>
        <authorList>
            <person name="Goeker M."/>
        </authorList>
    </citation>
    <scope>NUCLEOTIDE SEQUENCE [LARGE SCALE GENOMIC DNA]</scope>
    <source>
        <strain evidence="6 7">DSM 18602</strain>
    </source>
</reference>
<proteinExistence type="predicted"/>
<dbReference type="GO" id="GO:0017004">
    <property type="term" value="P:cytochrome complex assembly"/>
    <property type="evidence" value="ECO:0007669"/>
    <property type="project" value="UniProtKB-KW"/>
</dbReference>
<evidence type="ECO:0000256" key="1">
    <source>
        <dbReference type="ARBA" id="ARBA00004196"/>
    </source>
</evidence>
<organism evidence="6 7">
    <name type="scientific">Mucilaginibacter gracilis</name>
    <dbReference type="NCBI Taxonomy" id="423350"/>
    <lineage>
        <taxon>Bacteria</taxon>
        <taxon>Pseudomonadati</taxon>
        <taxon>Bacteroidota</taxon>
        <taxon>Sphingobacteriia</taxon>
        <taxon>Sphingobacteriales</taxon>
        <taxon>Sphingobacteriaceae</taxon>
        <taxon>Mucilaginibacter</taxon>
    </lineage>
</organism>
<dbReference type="EMBL" id="RBKU01000001">
    <property type="protein sequence ID" value="RKR82045.1"/>
    <property type="molecule type" value="Genomic_DNA"/>
</dbReference>
<keyword evidence="4" id="KW-0676">Redox-active center</keyword>
<evidence type="ECO:0000256" key="3">
    <source>
        <dbReference type="ARBA" id="ARBA00023157"/>
    </source>
</evidence>
<keyword evidence="3" id="KW-1015">Disulfide bond</keyword>
<dbReference type="InterPro" id="IPR017937">
    <property type="entry name" value="Thioredoxin_CS"/>
</dbReference>
<dbReference type="GO" id="GO:0016853">
    <property type="term" value="F:isomerase activity"/>
    <property type="evidence" value="ECO:0007669"/>
    <property type="project" value="UniProtKB-KW"/>
</dbReference>
<keyword evidence="2" id="KW-0201">Cytochrome c-type biogenesis</keyword>
<dbReference type="SUPFAM" id="SSF52833">
    <property type="entry name" value="Thioredoxin-like"/>
    <property type="match status" value="1"/>
</dbReference>
<comment type="caution">
    <text evidence="6">The sequence shown here is derived from an EMBL/GenBank/DDBJ whole genome shotgun (WGS) entry which is preliminary data.</text>
</comment>
<dbReference type="InterPro" id="IPR013766">
    <property type="entry name" value="Thioredoxin_domain"/>
</dbReference>
<dbReference type="InterPro" id="IPR012336">
    <property type="entry name" value="Thioredoxin-like_fold"/>
</dbReference>
<gene>
    <name evidence="6" type="ORF">BDD43_2212</name>
</gene>
<dbReference type="OrthoDB" id="1098640at2"/>
<dbReference type="InterPro" id="IPR036249">
    <property type="entry name" value="Thioredoxin-like_sf"/>
</dbReference>
<name>A0A495IZA5_9SPHI</name>
<dbReference type="Pfam" id="PF13905">
    <property type="entry name" value="Thioredoxin_8"/>
    <property type="match status" value="1"/>
</dbReference>
<dbReference type="RefSeq" id="WP_121197681.1">
    <property type="nucleotide sequence ID" value="NZ_RBKU01000001.1"/>
</dbReference>
<dbReference type="InterPro" id="IPR050553">
    <property type="entry name" value="Thioredoxin_ResA/DsbE_sf"/>
</dbReference>
<dbReference type="Proteomes" id="UP000268007">
    <property type="component" value="Unassembled WGS sequence"/>
</dbReference>
<keyword evidence="7" id="KW-1185">Reference proteome</keyword>
<sequence>MKSALTFFFCLFSTLVFPKKTVLIKGLVANDNIKYVNVSSPLRDPIEGWISLAHIPIDKTRHFSQEVIIDGPMVIYVSCLDYVETYVVPGDSLIINVSELSIPRQSFNGSFQTDSYYQSDVISSHSYNIFFSLLEKKTFKMGDLPFLIDNKFDSNYKRKLVKDLCNQRLDFLNDFIKKNPGLSEDFKTVAKREIIGTYFGYINMSFSINPPKDSLTTAFLKEADDQKYDWPGISTSQYLNSAAYSYFNYYLSTKLGHRYSTKKIEEDFDIIQEYSTDSKVKDYFLTSLLIRFLDKEPDNYQEIFEKYKMICKDAEYIKGVTELYLTKQKVEPTANIVLSQVALGALVIDPTGESRTLSSILNQYKNKLIFVDLWASWCGPCVIQIPYLKELENKYHSKIAFISLSEDKSKDDWHAALKKYNLSGNQYLFDFSVKPILLSQLNVKTIPRYILMTSTGEIIANALPKPQDVNFMNKNIEDAMKNANIRFEK</sequence>
<evidence type="ECO:0000256" key="2">
    <source>
        <dbReference type="ARBA" id="ARBA00022748"/>
    </source>
</evidence>
<feature type="domain" description="Thioredoxin" evidence="5">
    <location>
        <begin position="336"/>
        <end position="481"/>
    </location>
</feature>
<dbReference type="CDD" id="cd02966">
    <property type="entry name" value="TlpA_like_family"/>
    <property type="match status" value="1"/>
</dbReference>
<dbReference type="PANTHER" id="PTHR42852">
    <property type="entry name" value="THIOL:DISULFIDE INTERCHANGE PROTEIN DSBE"/>
    <property type="match status" value="1"/>
</dbReference>
<dbReference type="AlphaFoldDB" id="A0A495IZA5"/>
<evidence type="ECO:0000256" key="4">
    <source>
        <dbReference type="ARBA" id="ARBA00023284"/>
    </source>
</evidence>
<dbReference type="PROSITE" id="PS00194">
    <property type="entry name" value="THIOREDOXIN_1"/>
    <property type="match status" value="1"/>
</dbReference>
<comment type="subcellular location">
    <subcellularLocation>
        <location evidence="1">Cell envelope</location>
    </subcellularLocation>
</comment>